<organism evidence="1 2">
    <name type="scientific">Biomphalaria pfeifferi</name>
    <name type="common">Bloodfluke planorb</name>
    <name type="synonym">Freshwater snail</name>
    <dbReference type="NCBI Taxonomy" id="112525"/>
    <lineage>
        <taxon>Eukaryota</taxon>
        <taxon>Metazoa</taxon>
        <taxon>Spiralia</taxon>
        <taxon>Lophotrochozoa</taxon>
        <taxon>Mollusca</taxon>
        <taxon>Gastropoda</taxon>
        <taxon>Heterobranchia</taxon>
        <taxon>Euthyneura</taxon>
        <taxon>Panpulmonata</taxon>
        <taxon>Hygrophila</taxon>
        <taxon>Lymnaeoidea</taxon>
        <taxon>Planorbidae</taxon>
        <taxon>Biomphalaria</taxon>
    </lineage>
</organism>
<gene>
    <name evidence="1" type="ORF">Bpfe_029313</name>
</gene>
<proteinExistence type="predicted"/>
<reference evidence="1" key="2">
    <citation type="submission" date="2023-04" db="EMBL/GenBank/DDBJ databases">
        <authorList>
            <person name="Bu L."/>
            <person name="Lu L."/>
            <person name="Laidemitt M.R."/>
            <person name="Zhang S.M."/>
            <person name="Mutuku M."/>
            <person name="Mkoji G."/>
            <person name="Steinauer M."/>
            <person name="Loker E.S."/>
        </authorList>
    </citation>
    <scope>NUCLEOTIDE SEQUENCE</scope>
    <source>
        <strain evidence="1">KasaAsao</strain>
        <tissue evidence="1">Whole Snail</tissue>
    </source>
</reference>
<dbReference type="AlphaFoldDB" id="A0AAD8ATE7"/>
<protein>
    <submittedName>
        <fullName evidence="1">Uncharacterized protein</fullName>
    </submittedName>
</protein>
<comment type="caution">
    <text evidence="1">The sequence shown here is derived from an EMBL/GenBank/DDBJ whole genome shotgun (WGS) entry which is preliminary data.</text>
</comment>
<accession>A0AAD8ATE7</accession>
<dbReference type="EMBL" id="JASAOG010000281">
    <property type="protein sequence ID" value="KAK0041274.1"/>
    <property type="molecule type" value="Genomic_DNA"/>
</dbReference>
<reference evidence="1" key="1">
    <citation type="journal article" date="2023" name="PLoS Negl. Trop. Dis.">
        <title>A genome sequence for Biomphalaria pfeifferi, the major vector snail for the human-infecting parasite Schistosoma mansoni.</title>
        <authorList>
            <person name="Bu L."/>
            <person name="Lu L."/>
            <person name="Laidemitt M.R."/>
            <person name="Zhang S.M."/>
            <person name="Mutuku M."/>
            <person name="Mkoji G."/>
            <person name="Steinauer M."/>
            <person name="Loker E.S."/>
        </authorList>
    </citation>
    <scope>NUCLEOTIDE SEQUENCE</scope>
    <source>
        <strain evidence="1">KasaAsao</strain>
    </source>
</reference>
<sequence length="121" mass="13368">MYINMSRTLTPSSSYHFCVRGSRANTLTSAAYVTGQLLTRRWCQTWPSVKPASGSAHWDGVKSTPYSIDVRHVTMGPRKVCLGSHGHGAGAGDREAETTAYVKLDNGFVIFVQRRTEDQMT</sequence>
<evidence type="ECO:0000313" key="2">
    <source>
        <dbReference type="Proteomes" id="UP001233172"/>
    </source>
</evidence>
<dbReference type="Proteomes" id="UP001233172">
    <property type="component" value="Unassembled WGS sequence"/>
</dbReference>
<keyword evidence="2" id="KW-1185">Reference proteome</keyword>
<evidence type="ECO:0000313" key="1">
    <source>
        <dbReference type="EMBL" id="KAK0041274.1"/>
    </source>
</evidence>
<name>A0AAD8ATE7_BIOPF</name>